<evidence type="ECO:0000313" key="1">
    <source>
        <dbReference type="EMBL" id="TBW49240.1"/>
    </source>
</evidence>
<gene>
    <name evidence="1" type="ORF">EZI54_20045</name>
</gene>
<organism evidence="1 2">
    <name type="scientific">Marinobacter halodurans</name>
    <dbReference type="NCBI Taxonomy" id="2528979"/>
    <lineage>
        <taxon>Bacteria</taxon>
        <taxon>Pseudomonadati</taxon>
        <taxon>Pseudomonadota</taxon>
        <taxon>Gammaproteobacteria</taxon>
        <taxon>Pseudomonadales</taxon>
        <taxon>Marinobacteraceae</taxon>
        <taxon>Marinobacter</taxon>
    </lineage>
</organism>
<dbReference type="RefSeq" id="WP_131483662.1">
    <property type="nucleotide sequence ID" value="NZ_SJDL01000042.1"/>
</dbReference>
<dbReference type="Proteomes" id="UP000313645">
    <property type="component" value="Unassembled WGS sequence"/>
</dbReference>
<keyword evidence="2" id="KW-1185">Reference proteome</keyword>
<comment type="caution">
    <text evidence="1">The sequence shown here is derived from an EMBL/GenBank/DDBJ whole genome shotgun (WGS) entry which is preliminary data.</text>
</comment>
<name>A0ABY1ZF79_9GAMM</name>
<proteinExistence type="predicted"/>
<accession>A0ABY1ZF79</accession>
<dbReference type="EMBL" id="SJDL01000042">
    <property type="protein sequence ID" value="TBW49240.1"/>
    <property type="molecule type" value="Genomic_DNA"/>
</dbReference>
<protein>
    <submittedName>
        <fullName evidence="1">Oxidoreductase</fullName>
    </submittedName>
</protein>
<sequence length="142" mass="16030">MNDHSDVEQSLFEGLRALSDSAFPKRCANCGREYESPDSFVRQSASLGQASGLKQGYDDDDSPIVELFRNCVCGSTLMDVFEDRRDDSPAGQRRREIFGKLLDRLSGQGMAIQEARRELKRLMRGDESPALEEMGIHLKTRR</sequence>
<evidence type="ECO:0000313" key="2">
    <source>
        <dbReference type="Proteomes" id="UP000313645"/>
    </source>
</evidence>
<reference evidence="1 2" key="1">
    <citation type="submission" date="2019-02" db="EMBL/GenBank/DDBJ databases">
        <title>Marinobacter halodurans sp. nov., a marine bacterium isolated from sea tidal flat.</title>
        <authorList>
            <person name="Yoo Y."/>
            <person name="Lee D.W."/>
            <person name="Kim B.S."/>
            <person name="Kim J.-J."/>
        </authorList>
    </citation>
    <scope>NUCLEOTIDE SEQUENCE [LARGE SCALE GENOMIC DNA]</scope>
    <source>
        <strain evidence="1 2">YJ-S3-2</strain>
    </source>
</reference>